<dbReference type="InterPro" id="IPR036249">
    <property type="entry name" value="Thioredoxin-like_sf"/>
</dbReference>
<sequence length="244" mass="26853">MSKALSQAMMTANQAGIHVALVEGDEIALSCDNIILRIATTDILTEQLLVLASGGKLCGERDERITILCCTDGKQDPCCARYGFATWKALRDQADPTVFRVLQSTHIGGCRFAASLLVLPQRARYGRLEPKDVSDFLSCLSKGVPFLPAYRGNPELDAFEQVAEHAALSFWNEIGPQEKVVLERKAGNTNEVEAEIIASTQSQQLLIKLRLDQFDVNTRCSTLEPDGNRDQVERWSAVSITPLT</sequence>
<comment type="caution">
    <text evidence="1">The sequence shown here is derived from an EMBL/GenBank/DDBJ whole genome shotgun (WGS) entry which is preliminary data.</text>
</comment>
<dbReference type="InterPro" id="IPR009737">
    <property type="entry name" value="Aim32/Apd1-like"/>
</dbReference>
<dbReference type="SUPFAM" id="SSF52833">
    <property type="entry name" value="Thioredoxin-like"/>
    <property type="match status" value="1"/>
</dbReference>
<evidence type="ECO:0000313" key="2">
    <source>
        <dbReference type="Proteomes" id="UP000215590"/>
    </source>
</evidence>
<dbReference type="EMBL" id="NNRJ01000065">
    <property type="protein sequence ID" value="OYR08822.1"/>
    <property type="molecule type" value="Genomic_DNA"/>
</dbReference>
<gene>
    <name evidence="1" type="ORF">CEV31_3901</name>
</gene>
<name>A0A256F1V4_9HYPH</name>
<dbReference type="RefSeq" id="WP_235818189.1">
    <property type="nucleotide sequence ID" value="NZ_JBHEEK010000034.1"/>
</dbReference>
<dbReference type="AlphaFoldDB" id="A0A256F1V4"/>
<proteinExistence type="predicted"/>
<dbReference type="Proteomes" id="UP000215590">
    <property type="component" value="Unassembled WGS sequence"/>
</dbReference>
<accession>A0A256F1V4</accession>
<dbReference type="Gene3D" id="3.40.30.10">
    <property type="entry name" value="Glutaredoxin"/>
    <property type="match status" value="1"/>
</dbReference>
<keyword evidence="2" id="KW-1185">Reference proteome</keyword>
<reference evidence="1 2" key="1">
    <citation type="submission" date="2017-07" db="EMBL/GenBank/DDBJ databases">
        <title>Phylogenetic study on the rhizospheric bacterium Ochrobactrum sp. A44.</title>
        <authorList>
            <person name="Krzyzanowska D.M."/>
            <person name="Ossowicki A."/>
            <person name="Rajewska M."/>
            <person name="Maciag T."/>
            <person name="Kaczynski Z."/>
            <person name="Czerwicka M."/>
            <person name="Jafra S."/>
        </authorList>
    </citation>
    <scope>NUCLEOTIDE SEQUENCE [LARGE SCALE GENOMIC DNA]</scope>
    <source>
        <strain evidence="1 2">DSM 7216</strain>
    </source>
</reference>
<protein>
    <submittedName>
        <fullName evidence="1">Sucrase/ferredoxin-like family protein</fullName>
    </submittedName>
</protein>
<evidence type="ECO:0000313" key="1">
    <source>
        <dbReference type="EMBL" id="OYR08822.1"/>
    </source>
</evidence>
<organism evidence="1 2">
    <name type="scientific">Brucella thiophenivorans</name>
    <dbReference type="NCBI Taxonomy" id="571255"/>
    <lineage>
        <taxon>Bacteria</taxon>
        <taxon>Pseudomonadati</taxon>
        <taxon>Pseudomonadota</taxon>
        <taxon>Alphaproteobacteria</taxon>
        <taxon>Hyphomicrobiales</taxon>
        <taxon>Brucellaceae</taxon>
        <taxon>Brucella/Ochrobactrum group</taxon>
        <taxon>Brucella</taxon>
    </lineage>
</organism>
<dbReference type="Pfam" id="PF06999">
    <property type="entry name" value="Suc_Fer-like"/>
    <property type="match status" value="1"/>
</dbReference>